<dbReference type="Proteomes" id="UP001387215">
    <property type="component" value="Unassembled WGS sequence"/>
</dbReference>
<feature type="region of interest" description="Disordered" evidence="1">
    <location>
        <begin position="205"/>
        <end position="227"/>
    </location>
</feature>
<gene>
    <name evidence="3" type="ORF">V2J18_12600</name>
</gene>
<keyword evidence="2" id="KW-0732">Signal</keyword>
<evidence type="ECO:0000313" key="4">
    <source>
        <dbReference type="Proteomes" id="UP001387215"/>
    </source>
</evidence>
<feature type="chain" id="PRO_5046669720" description="Lipoprotein" evidence="2">
    <location>
        <begin position="24"/>
        <end position="227"/>
    </location>
</feature>
<comment type="caution">
    <text evidence="3">The sequence shown here is derived from an EMBL/GenBank/DDBJ whole genome shotgun (WGS) entry which is preliminary data.</text>
</comment>
<organism evidence="3 4">
    <name type="scientific">Lysobacter firmicutimachus</name>
    <dbReference type="NCBI Taxonomy" id="1792846"/>
    <lineage>
        <taxon>Bacteria</taxon>
        <taxon>Pseudomonadati</taxon>
        <taxon>Pseudomonadota</taxon>
        <taxon>Gammaproteobacteria</taxon>
        <taxon>Lysobacterales</taxon>
        <taxon>Lysobacteraceae</taxon>
        <taxon>Lysobacter</taxon>
    </lineage>
</organism>
<name>A0ABU8D3D3_9GAMM</name>
<dbReference type="EMBL" id="JBANDL010000002">
    <property type="protein sequence ID" value="MEI2455523.1"/>
    <property type="molecule type" value="Genomic_DNA"/>
</dbReference>
<proteinExistence type="predicted"/>
<evidence type="ECO:0000256" key="2">
    <source>
        <dbReference type="SAM" id="SignalP"/>
    </source>
</evidence>
<evidence type="ECO:0000256" key="1">
    <source>
        <dbReference type="SAM" id="MobiDB-lite"/>
    </source>
</evidence>
<dbReference type="PROSITE" id="PS51257">
    <property type="entry name" value="PROKAR_LIPOPROTEIN"/>
    <property type="match status" value="1"/>
</dbReference>
<evidence type="ECO:0008006" key="5">
    <source>
        <dbReference type="Google" id="ProtNLM"/>
    </source>
</evidence>
<evidence type="ECO:0000313" key="3">
    <source>
        <dbReference type="EMBL" id="MEI2455523.1"/>
    </source>
</evidence>
<protein>
    <recommendedName>
        <fullName evidence="5">Lipoprotein</fullName>
    </recommendedName>
</protein>
<sequence>MKIDSLVPLLALAALGWALTACAAEPAGERAAAVSAASQAAQSPDAAAARTAPAVAMPAAAAEIPAGFSSYASESIGGNRQCVVGAATDEEGMNPRPVVYLAETSGRPVWVRSLDLPADMHQSRATHCLGEGGALYVLLQSDTQAQQSLSQTVLHALKLDARSGATLAQAPLSVPGASGAVSAWVGEDPAGFAWRDAGLTVSGQYARGEGRDRPQPFRLRVNGDLQP</sequence>
<feature type="signal peptide" evidence="2">
    <location>
        <begin position="1"/>
        <end position="23"/>
    </location>
</feature>
<accession>A0ABU8D3D3</accession>
<reference evidence="3 4" key="1">
    <citation type="submission" date="2024-02" db="EMBL/GenBank/DDBJ databases">
        <title>Lysobacter Genome Sequencing and Mining.</title>
        <authorList>
            <person name="Bierman J."/>
            <person name="Walker M.C."/>
        </authorList>
    </citation>
    <scope>NUCLEOTIDE SEQUENCE [LARGE SCALE GENOMIC DNA]</scope>
    <source>
        <strain evidence="3 4">PB6250</strain>
    </source>
</reference>
<dbReference type="RefSeq" id="WP_336131944.1">
    <property type="nucleotide sequence ID" value="NZ_JBANDL010000002.1"/>
</dbReference>
<keyword evidence="4" id="KW-1185">Reference proteome</keyword>